<reference evidence="3 4" key="1">
    <citation type="journal article" date="2019" name="Appl. Microbiol. Biotechnol.">
        <title>Genome sequence of Isaria javanica and comparative genome analysis insights into family S53 peptidase evolution in fungal entomopathogens.</title>
        <authorList>
            <person name="Lin R."/>
            <person name="Zhang X."/>
            <person name="Xin B."/>
            <person name="Zou M."/>
            <person name="Gao Y."/>
            <person name="Qin F."/>
            <person name="Hu Q."/>
            <person name="Xie B."/>
            <person name="Cheng X."/>
        </authorList>
    </citation>
    <scope>NUCLEOTIDE SEQUENCE [LARGE SCALE GENOMIC DNA]</scope>
    <source>
        <strain evidence="3 4">IJ1G</strain>
    </source>
</reference>
<dbReference type="AlphaFoldDB" id="A0A545W6X4"/>
<feature type="compositionally biased region" description="Polar residues" evidence="1">
    <location>
        <begin position="51"/>
        <end position="67"/>
    </location>
</feature>
<feature type="region of interest" description="Disordered" evidence="1">
    <location>
        <begin position="233"/>
        <end position="311"/>
    </location>
</feature>
<keyword evidence="4" id="KW-1185">Reference proteome</keyword>
<feature type="compositionally biased region" description="Polar residues" evidence="1">
    <location>
        <begin position="244"/>
        <end position="255"/>
    </location>
</feature>
<feature type="compositionally biased region" description="Basic residues" evidence="1">
    <location>
        <begin position="179"/>
        <end position="197"/>
    </location>
</feature>
<feature type="compositionally biased region" description="Polar residues" evidence="1">
    <location>
        <begin position="1"/>
        <end position="17"/>
    </location>
</feature>
<keyword evidence="2" id="KW-1133">Transmembrane helix</keyword>
<feature type="compositionally biased region" description="Basic and acidic residues" evidence="1">
    <location>
        <begin position="234"/>
        <end position="243"/>
    </location>
</feature>
<name>A0A545W6X4_9HYPO</name>
<evidence type="ECO:0000313" key="3">
    <source>
        <dbReference type="EMBL" id="TQV98527.1"/>
    </source>
</evidence>
<evidence type="ECO:0000313" key="4">
    <source>
        <dbReference type="Proteomes" id="UP000315783"/>
    </source>
</evidence>
<organism evidence="3 4">
    <name type="scientific">Cordyceps javanica</name>
    <dbReference type="NCBI Taxonomy" id="43265"/>
    <lineage>
        <taxon>Eukaryota</taxon>
        <taxon>Fungi</taxon>
        <taxon>Dikarya</taxon>
        <taxon>Ascomycota</taxon>
        <taxon>Pezizomycotina</taxon>
        <taxon>Sordariomycetes</taxon>
        <taxon>Hypocreomycetidae</taxon>
        <taxon>Hypocreales</taxon>
        <taxon>Cordycipitaceae</taxon>
        <taxon>Cordyceps</taxon>
    </lineage>
</organism>
<accession>A0A545W6X4</accession>
<dbReference type="OrthoDB" id="5413188at2759"/>
<protein>
    <submittedName>
        <fullName evidence="3">Uncharacterized protein</fullName>
    </submittedName>
</protein>
<proteinExistence type="predicted"/>
<keyword evidence="2" id="KW-0472">Membrane</keyword>
<sequence>MENQSGHSRQLGRSVSQPEPRPSPSVYHSRRFDESWVELSSQPSSSSLSSVDNEIVTTGLQVGSPFQQRRRRLHPSGRSLPPQQTAIHVAGASSQDEEDEESDSDEDRVMTSSAENIHSSEKDASDGSDDESDDGDNATTLGRNSDAPVFRPHPNAFSHPPAGLVQRSYSTSSAEHPHPHSSFRRSSYPHRQARAHRGAPNFMSPSVREDNDAALRASLTTLLSCAAAARGLPKNKEETDAQRTTRTGVAPSNQPVELRFMPESELVGEDKQAEAGPSAVRRRRPSSGAVSPKSKRSESAGRGPRPAKKKRTAVAAVDSEYALISPTLLSWVVSAGVVVLVSVVGFGAGYVIGREVGREEAREVLAASVGGVNDTTSAGGDVIRSSVGLRKLRWSAVGRSIVAQA</sequence>
<feature type="region of interest" description="Disordered" evidence="1">
    <location>
        <begin position="1"/>
        <end position="209"/>
    </location>
</feature>
<dbReference type="Proteomes" id="UP000315783">
    <property type="component" value="Unassembled WGS sequence"/>
</dbReference>
<keyword evidence="2" id="KW-0812">Transmembrane</keyword>
<comment type="caution">
    <text evidence="3">The sequence shown here is derived from an EMBL/GenBank/DDBJ whole genome shotgun (WGS) entry which is preliminary data.</text>
</comment>
<feature type="transmembrane region" description="Helical" evidence="2">
    <location>
        <begin position="328"/>
        <end position="352"/>
    </location>
</feature>
<feature type="compositionally biased region" description="Acidic residues" evidence="1">
    <location>
        <begin position="95"/>
        <end position="106"/>
    </location>
</feature>
<evidence type="ECO:0000256" key="2">
    <source>
        <dbReference type="SAM" id="Phobius"/>
    </source>
</evidence>
<dbReference type="EMBL" id="SPUK01000003">
    <property type="protein sequence ID" value="TQV98527.1"/>
    <property type="molecule type" value="Genomic_DNA"/>
</dbReference>
<gene>
    <name evidence="3" type="ORF">IF1G_02607</name>
</gene>
<evidence type="ECO:0000256" key="1">
    <source>
        <dbReference type="SAM" id="MobiDB-lite"/>
    </source>
</evidence>
<feature type="compositionally biased region" description="Acidic residues" evidence="1">
    <location>
        <begin position="126"/>
        <end position="136"/>
    </location>
</feature>
<feature type="compositionally biased region" description="Low complexity" evidence="1">
    <location>
        <begin position="39"/>
        <end position="50"/>
    </location>
</feature>
<dbReference type="STRING" id="43265.A0A545W6X4"/>